<reference evidence="1 2" key="1">
    <citation type="submission" date="2019-07" db="EMBL/GenBank/DDBJ databases">
        <authorList>
            <person name="Kim J.K."/>
            <person name="Cheong H.-M."/>
            <person name="Choi Y."/>
            <person name="Hwang K.J."/>
            <person name="Lee S."/>
            <person name="Choi C."/>
        </authorList>
    </citation>
    <scope>NUCLEOTIDE SEQUENCE [LARGE SCALE GENOMIC DNA]</scope>
    <source>
        <strain evidence="1 2">KS 22</strain>
    </source>
</reference>
<proteinExistence type="predicted"/>
<protein>
    <submittedName>
        <fullName evidence="1">Uncharacterized protein</fullName>
    </submittedName>
</protein>
<name>A0A7G5C5A0_9BACL</name>
<evidence type="ECO:0000313" key="2">
    <source>
        <dbReference type="Proteomes" id="UP000515679"/>
    </source>
</evidence>
<accession>A0A7G5C5A0</accession>
<dbReference type="AlphaFoldDB" id="A0A7G5C5A0"/>
<dbReference type="Proteomes" id="UP000515679">
    <property type="component" value="Chromosome"/>
</dbReference>
<dbReference type="EMBL" id="CP041969">
    <property type="protein sequence ID" value="QMV44384.1"/>
    <property type="molecule type" value="Genomic_DNA"/>
</dbReference>
<sequence>MSQAQGMRLEQLKKQGEGERKLLVDIIWPVRKSFHGITLEKEIVTLSGVKAYIDAFDDSFRFGFEAEGFVPHAENITRPRFDFEKQKVRSMPATFIKYIPFTFDEMDKKPDMCRRTLYELYGRYGANAKGATYHSLSLYEREVIRYAIYLCRPIRMADIRDCLQKNQDTCRIIIRQLIEKRFMRPRYDGLKRNHEYVLEEDAYKILY</sequence>
<evidence type="ECO:0000313" key="1">
    <source>
        <dbReference type="EMBL" id="QMV44384.1"/>
    </source>
</evidence>
<keyword evidence="2" id="KW-1185">Reference proteome</keyword>
<organism evidence="1 2">
    <name type="scientific">Cohnella cholangitidis</name>
    <dbReference type="NCBI Taxonomy" id="2598458"/>
    <lineage>
        <taxon>Bacteria</taxon>
        <taxon>Bacillati</taxon>
        <taxon>Bacillota</taxon>
        <taxon>Bacilli</taxon>
        <taxon>Bacillales</taxon>
        <taxon>Paenibacillaceae</taxon>
        <taxon>Cohnella</taxon>
    </lineage>
</organism>
<gene>
    <name evidence="1" type="ORF">FPL14_26870</name>
</gene>
<dbReference type="KEGG" id="cchl:FPL14_26870"/>
<dbReference type="RefSeq" id="WP_182300621.1">
    <property type="nucleotide sequence ID" value="NZ_CP041969.1"/>
</dbReference>